<evidence type="ECO:0000313" key="3">
    <source>
        <dbReference type="EMBL" id="PNR39507.1"/>
    </source>
</evidence>
<dbReference type="GeneID" id="112292937"/>
<dbReference type="Gramene" id="Pp3c15_15270V3.3">
    <property type="protein sequence ID" value="PAC:32927152.CDS.1"/>
    <property type="gene ID" value="Pp3c15_15270"/>
</dbReference>
<dbReference type="InterPro" id="IPR039607">
    <property type="entry name" value="VQ_8/17/18/20/21/25"/>
</dbReference>
<evidence type="ECO:0000313" key="5">
    <source>
        <dbReference type="Proteomes" id="UP000006727"/>
    </source>
</evidence>
<dbReference type="InterPro" id="IPR008889">
    <property type="entry name" value="VQ"/>
</dbReference>
<dbReference type="KEGG" id="ppp:112292937"/>
<dbReference type="PANTHER" id="PTHR33143">
    <property type="entry name" value="F16F4.1 PROTEIN-RELATED"/>
    <property type="match status" value="1"/>
</dbReference>
<dbReference type="Gramene" id="Pp3c15_15270V3.1">
    <property type="protein sequence ID" value="PAC:32927150.CDS.1"/>
    <property type="gene ID" value="Pp3c15_15270"/>
</dbReference>
<organism evidence="3">
    <name type="scientific">Physcomitrium patens</name>
    <name type="common">Spreading-leaved earth moss</name>
    <name type="synonym">Physcomitrella patens</name>
    <dbReference type="NCBI Taxonomy" id="3218"/>
    <lineage>
        <taxon>Eukaryota</taxon>
        <taxon>Viridiplantae</taxon>
        <taxon>Streptophyta</taxon>
        <taxon>Embryophyta</taxon>
        <taxon>Bryophyta</taxon>
        <taxon>Bryophytina</taxon>
        <taxon>Bryopsida</taxon>
        <taxon>Funariidae</taxon>
        <taxon>Funariales</taxon>
        <taxon>Funariaceae</taxon>
        <taxon>Physcomitrium</taxon>
    </lineage>
</organism>
<feature type="region of interest" description="Disordered" evidence="1">
    <location>
        <begin position="157"/>
        <end position="183"/>
    </location>
</feature>
<proteinExistence type="predicted"/>
<keyword evidence="5" id="KW-1185">Reference proteome</keyword>
<dbReference type="AlphaFoldDB" id="A0A2K1JDA1"/>
<sequence>MAPYQAFDSQGSPKQLSPKSSSLEIVSVSKESHNMSKPVAGGGTPFRREWQTAGTHTIQAPTIRVIHIFAPKVIKTDVANFRSTVQKLTGRNTRKSQRRARTKTVSKVIVPNQGCAVMGGSQGCASFAGPQLWDQESSQKEVLQGLVVDACGSDHLHRSNSRESTSFSLESNTSNDTTDLSSPSELSFPQCCFTQDTEQQYSLDAIPAPFFGSVGSDMVQTCFADSSPTFSNTSSHGSVRNLENGFQLPHVMDSSMSLLSFEADISESGLGSSLLSDFPFLNPLGGTSSGGSLYELMPQQYCRLSAVHQPFQGSGAFFESI</sequence>
<dbReference type="PANTHER" id="PTHR33143:SF3">
    <property type="entry name" value="VQ MOTIF-CONTAINING PROTEIN 17-RELATED"/>
    <property type="match status" value="1"/>
</dbReference>
<dbReference type="Pfam" id="PF05678">
    <property type="entry name" value="VQ"/>
    <property type="match status" value="1"/>
</dbReference>
<feature type="domain" description="VQ" evidence="2">
    <location>
        <begin position="68"/>
        <end position="92"/>
    </location>
</feature>
<feature type="compositionally biased region" description="Low complexity" evidence="1">
    <location>
        <begin position="171"/>
        <end position="183"/>
    </location>
</feature>
<dbReference type="EMBL" id="ABEU02000015">
    <property type="protein sequence ID" value="PNR39507.1"/>
    <property type="molecule type" value="Genomic_DNA"/>
</dbReference>
<feature type="region of interest" description="Disordered" evidence="1">
    <location>
        <begin position="1"/>
        <end position="23"/>
    </location>
</feature>
<reference evidence="4" key="3">
    <citation type="submission" date="2020-12" db="UniProtKB">
        <authorList>
            <consortium name="EnsemblPlants"/>
        </authorList>
    </citation>
    <scope>IDENTIFICATION</scope>
</reference>
<accession>A0A2K1JDA1</accession>
<dbReference type="Proteomes" id="UP000006727">
    <property type="component" value="Chromosome 15"/>
</dbReference>
<dbReference type="EnsemblPlants" id="Pp3c15_15270V3.1">
    <property type="protein sequence ID" value="PAC:32927150.CDS.1"/>
    <property type="gene ID" value="Pp3c15_15270"/>
</dbReference>
<protein>
    <recommendedName>
        <fullName evidence="2">VQ domain-containing protein</fullName>
    </recommendedName>
</protein>
<gene>
    <name evidence="4" type="primary">LOC112292937</name>
    <name evidence="3" type="ORF">PHYPA_019785</name>
</gene>
<evidence type="ECO:0000313" key="4">
    <source>
        <dbReference type="EnsemblPlants" id="PAC:32927150.CDS.1"/>
    </source>
</evidence>
<name>A0A2K1JDA1_PHYPA</name>
<dbReference type="EnsemblPlants" id="Pp3c15_15270V3.3">
    <property type="protein sequence ID" value="PAC:32927152.CDS.1"/>
    <property type="gene ID" value="Pp3c15_15270"/>
</dbReference>
<dbReference type="RefSeq" id="XP_024397722.1">
    <property type="nucleotide sequence ID" value="XM_024541954.2"/>
</dbReference>
<evidence type="ECO:0000259" key="2">
    <source>
        <dbReference type="Pfam" id="PF05678"/>
    </source>
</evidence>
<dbReference type="EnsemblPlants" id="Pp3c15_15270V3.2">
    <property type="protein sequence ID" value="PAC:32927151.CDS.1"/>
    <property type="gene ID" value="Pp3c15_15270"/>
</dbReference>
<evidence type="ECO:0000256" key="1">
    <source>
        <dbReference type="SAM" id="MobiDB-lite"/>
    </source>
</evidence>
<dbReference type="OrthoDB" id="693437at2759"/>
<reference evidence="3 5" key="1">
    <citation type="journal article" date="2008" name="Science">
        <title>The Physcomitrella genome reveals evolutionary insights into the conquest of land by plants.</title>
        <authorList>
            <person name="Rensing S."/>
            <person name="Lang D."/>
            <person name="Zimmer A."/>
            <person name="Terry A."/>
            <person name="Salamov A."/>
            <person name="Shapiro H."/>
            <person name="Nishiyama T."/>
            <person name="Perroud P.-F."/>
            <person name="Lindquist E."/>
            <person name="Kamisugi Y."/>
            <person name="Tanahashi T."/>
            <person name="Sakakibara K."/>
            <person name="Fujita T."/>
            <person name="Oishi K."/>
            <person name="Shin-I T."/>
            <person name="Kuroki Y."/>
            <person name="Toyoda A."/>
            <person name="Suzuki Y."/>
            <person name="Hashimoto A."/>
            <person name="Yamaguchi K."/>
            <person name="Sugano A."/>
            <person name="Kohara Y."/>
            <person name="Fujiyama A."/>
            <person name="Anterola A."/>
            <person name="Aoki S."/>
            <person name="Ashton N."/>
            <person name="Barbazuk W.B."/>
            <person name="Barker E."/>
            <person name="Bennetzen J."/>
            <person name="Bezanilla M."/>
            <person name="Blankenship R."/>
            <person name="Cho S.H."/>
            <person name="Dutcher S."/>
            <person name="Estelle M."/>
            <person name="Fawcett J.A."/>
            <person name="Gundlach H."/>
            <person name="Hanada K."/>
            <person name="Heyl A."/>
            <person name="Hicks K.A."/>
            <person name="Hugh J."/>
            <person name="Lohr M."/>
            <person name="Mayer K."/>
            <person name="Melkozernov A."/>
            <person name="Murata T."/>
            <person name="Nelson D."/>
            <person name="Pils B."/>
            <person name="Prigge M."/>
            <person name="Reiss B."/>
            <person name="Renner T."/>
            <person name="Rombauts S."/>
            <person name="Rushton P."/>
            <person name="Sanderfoot A."/>
            <person name="Schween G."/>
            <person name="Shiu S.-H."/>
            <person name="Stueber K."/>
            <person name="Theodoulou F.L."/>
            <person name="Tu H."/>
            <person name="Van de Peer Y."/>
            <person name="Verrier P.J."/>
            <person name="Waters E."/>
            <person name="Wood A."/>
            <person name="Yang L."/>
            <person name="Cove D."/>
            <person name="Cuming A."/>
            <person name="Hasebe M."/>
            <person name="Lucas S."/>
            <person name="Mishler D.B."/>
            <person name="Reski R."/>
            <person name="Grigoriev I."/>
            <person name="Quatrano R.S."/>
            <person name="Boore J.L."/>
        </authorList>
    </citation>
    <scope>NUCLEOTIDE SEQUENCE [LARGE SCALE GENOMIC DNA]</scope>
    <source>
        <strain evidence="4 5">cv. Gransden 2004</strain>
    </source>
</reference>
<dbReference type="Gramene" id="Pp3c15_15270V3.2">
    <property type="protein sequence ID" value="PAC:32927151.CDS.1"/>
    <property type="gene ID" value="Pp3c15_15270"/>
</dbReference>
<dbReference type="PaxDb" id="3218-PP1S104_35V6.1"/>
<reference evidence="3 5" key="2">
    <citation type="journal article" date="2018" name="Plant J.">
        <title>The Physcomitrella patens chromosome-scale assembly reveals moss genome structure and evolution.</title>
        <authorList>
            <person name="Lang D."/>
            <person name="Ullrich K.K."/>
            <person name="Murat F."/>
            <person name="Fuchs J."/>
            <person name="Jenkins J."/>
            <person name="Haas F.B."/>
            <person name="Piednoel M."/>
            <person name="Gundlach H."/>
            <person name="Van Bel M."/>
            <person name="Meyberg R."/>
            <person name="Vives C."/>
            <person name="Morata J."/>
            <person name="Symeonidi A."/>
            <person name="Hiss M."/>
            <person name="Muchero W."/>
            <person name="Kamisugi Y."/>
            <person name="Saleh O."/>
            <person name="Blanc G."/>
            <person name="Decker E.L."/>
            <person name="van Gessel N."/>
            <person name="Grimwood J."/>
            <person name="Hayes R.D."/>
            <person name="Graham S.W."/>
            <person name="Gunter L.E."/>
            <person name="McDaniel S.F."/>
            <person name="Hoernstein S.N.W."/>
            <person name="Larsson A."/>
            <person name="Li F.W."/>
            <person name="Perroud P.F."/>
            <person name="Phillips J."/>
            <person name="Ranjan P."/>
            <person name="Rokshar D.S."/>
            <person name="Rothfels C.J."/>
            <person name="Schneider L."/>
            <person name="Shu S."/>
            <person name="Stevenson D.W."/>
            <person name="Thummler F."/>
            <person name="Tillich M."/>
            <person name="Villarreal Aguilar J.C."/>
            <person name="Widiez T."/>
            <person name="Wong G.K."/>
            <person name="Wymore A."/>
            <person name="Zhang Y."/>
            <person name="Zimmer A.D."/>
            <person name="Quatrano R.S."/>
            <person name="Mayer K.F.X."/>
            <person name="Goodstein D."/>
            <person name="Casacuberta J.M."/>
            <person name="Vandepoele K."/>
            <person name="Reski R."/>
            <person name="Cuming A.C."/>
            <person name="Tuskan G.A."/>
            <person name="Maumus F."/>
            <person name="Salse J."/>
            <person name="Schmutz J."/>
            <person name="Rensing S.A."/>
        </authorList>
    </citation>
    <scope>NUCLEOTIDE SEQUENCE [LARGE SCALE GENOMIC DNA]</scope>
    <source>
        <strain evidence="4 5">cv. Gransden 2004</strain>
    </source>
</reference>
<feature type="compositionally biased region" description="Low complexity" evidence="1">
    <location>
        <begin position="9"/>
        <end position="23"/>
    </location>
</feature>
<dbReference type="GO" id="GO:0005634">
    <property type="term" value="C:nucleus"/>
    <property type="evidence" value="ECO:0000318"/>
    <property type="project" value="GO_Central"/>
</dbReference>